<proteinExistence type="predicted"/>
<dbReference type="InterPro" id="IPR045518">
    <property type="entry name" value="2EXR"/>
</dbReference>
<feature type="region of interest" description="Disordered" evidence="1">
    <location>
        <begin position="1"/>
        <end position="26"/>
    </location>
</feature>
<reference evidence="3" key="1">
    <citation type="submission" date="2022-10" db="EMBL/GenBank/DDBJ databases">
        <title>Culturing micro-colonial fungi from biological soil crusts in the Mojave desert and describing Neophaeococcomyces mojavensis, and introducing the new genera and species Taxawa tesnikishii.</title>
        <authorList>
            <person name="Kurbessoian T."/>
            <person name="Stajich J.E."/>
        </authorList>
    </citation>
    <scope>NUCLEOTIDE SEQUENCE</scope>
    <source>
        <strain evidence="3">TK_41</strain>
    </source>
</reference>
<dbReference type="Pfam" id="PF20150">
    <property type="entry name" value="2EXR"/>
    <property type="match status" value="1"/>
</dbReference>
<dbReference type="PANTHER" id="PTHR38790:SF4">
    <property type="entry name" value="2EXR DOMAIN-CONTAINING PROTEIN"/>
    <property type="match status" value="1"/>
</dbReference>
<dbReference type="EMBL" id="JAPDRK010000012">
    <property type="protein sequence ID" value="KAJ9607051.1"/>
    <property type="molecule type" value="Genomic_DNA"/>
</dbReference>
<protein>
    <recommendedName>
        <fullName evidence="2">2EXR domain-containing protein</fullName>
    </recommendedName>
</protein>
<evidence type="ECO:0000313" key="3">
    <source>
        <dbReference type="EMBL" id="KAJ9607051.1"/>
    </source>
</evidence>
<accession>A0AA38X5A9</accession>
<comment type="caution">
    <text evidence="3">The sequence shown here is derived from an EMBL/GenBank/DDBJ whole genome shotgun (WGS) entry which is preliminary data.</text>
</comment>
<dbReference type="PANTHER" id="PTHR38790">
    <property type="entry name" value="2EXR DOMAIN-CONTAINING PROTEIN-RELATED"/>
    <property type="match status" value="1"/>
</dbReference>
<dbReference type="Proteomes" id="UP001172673">
    <property type="component" value="Unassembled WGS sequence"/>
</dbReference>
<gene>
    <name evidence="3" type="ORF">H2200_008123</name>
</gene>
<evidence type="ECO:0000256" key="1">
    <source>
        <dbReference type="SAM" id="MobiDB-lite"/>
    </source>
</evidence>
<organism evidence="3 4">
    <name type="scientific">Cladophialophora chaetospira</name>
    <dbReference type="NCBI Taxonomy" id="386627"/>
    <lineage>
        <taxon>Eukaryota</taxon>
        <taxon>Fungi</taxon>
        <taxon>Dikarya</taxon>
        <taxon>Ascomycota</taxon>
        <taxon>Pezizomycotina</taxon>
        <taxon>Eurotiomycetes</taxon>
        <taxon>Chaetothyriomycetidae</taxon>
        <taxon>Chaetothyriales</taxon>
        <taxon>Herpotrichiellaceae</taxon>
        <taxon>Cladophialophora</taxon>
    </lineage>
</organism>
<feature type="domain" description="2EXR" evidence="2">
    <location>
        <begin position="35"/>
        <end position="112"/>
    </location>
</feature>
<dbReference type="AlphaFoldDB" id="A0AA38X5A9"/>
<sequence>MGATVVRGEPLNSQPSPTPPTDTPTLTLRPGMQLMDLPAEIRDRIFRFVLPVGRFIQFDRRVHIPQGSDGVRLSHKVQCLNQQDIFSEPSNRLALLRICKQAYREGRPILYWHNKWFANHVRPFEDFLLPFPNPGTGLADPGALFKDISLWITENSDVYPAMKFVCYNMPALRHFQMTVTYKELRNYQLKQHSIGDRLLKGAGQFTRCHPILRKVVWNKKSGRSQDSILIERFFRLEQIETITARQQS</sequence>
<name>A0AA38X5A9_9EURO</name>
<evidence type="ECO:0000259" key="2">
    <source>
        <dbReference type="Pfam" id="PF20150"/>
    </source>
</evidence>
<keyword evidence="4" id="KW-1185">Reference proteome</keyword>
<evidence type="ECO:0000313" key="4">
    <source>
        <dbReference type="Proteomes" id="UP001172673"/>
    </source>
</evidence>